<dbReference type="EMBL" id="JAEQMY010000030">
    <property type="protein sequence ID" value="MBL0405898.1"/>
    <property type="molecule type" value="Genomic_DNA"/>
</dbReference>
<dbReference type="GO" id="GO:0009007">
    <property type="term" value="F:site-specific DNA-methyltransferase (adenine-specific) activity"/>
    <property type="evidence" value="ECO:0007669"/>
    <property type="project" value="UniProtKB-EC"/>
</dbReference>
<feature type="domain" description="MmeI-like DNA-methyltransferase" evidence="9">
    <location>
        <begin position="410"/>
        <end position="677"/>
    </location>
</feature>
<dbReference type="Pfam" id="PF20473">
    <property type="entry name" value="MmeI_Mtase"/>
    <property type="match status" value="1"/>
</dbReference>
<dbReference type="AlphaFoldDB" id="A0A937CXP3"/>
<dbReference type="InterPro" id="IPR046817">
    <property type="entry name" value="MmeI_N"/>
</dbReference>
<evidence type="ECO:0000259" key="6">
    <source>
        <dbReference type="Pfam" id="PF20464"/>
    </source>
</evidence>
<proteinExistence type="predicted"/>
<keyword evidence="11" id="KW-1185">Reference proteome</keyword>
<dbReference type="Proteomes" id="UP000605848">
    <property type="component" value="Unassembled WGS sequence"/>
</dbReference>
<dbReference type="PANTHER" id="PTHR33841">
    <property type="entry name" value="DNA METHYLTRANSFERASE YEEA-RELATED"/>
    <property type="match status" value="1"/>
</dbReference>
<dbReference type="Pfam" id="PF20465">
    <property type="entry name" value="MmeI_hel"/>
    <property type="match status" value="1"/>
</dbReference>
<dbReference type="Pfam" id="PF20464">
    <property type="entry name" value="MmeI_N"/>
    <property type="match status" value="1"/>
</dbReference>
<evidence type="ECO:0000313" key="10">
    <source>
        <dbReference type="EMBL" id="MBL0405898.1"/>
    </source>
</evidence>
<dbReference type="InterPro" id="IPR046820">
    <property type="entry name" value="MmeI_TRD"/>
</dbReference>
<comment type="caution">
    <text evidence="10">The sequence shown here is derived from an EMBL/GenBank/DDBJ whole genome shotgun (WGS) entry which is preliminary data.</text>
</comment>
<dbReference type="Gene3D" id="3.40.50.150">
    <property type="entry name" value="Vaccinia Virus protein VP39"/>
    <property type="match status" value="1"/>
</dbReference>
<feature type="domain" description="MmeI-like N-terminal" evidence="6">
    <location>
        <begin position="11"/>
        <end position="237"/>
    </location>
</feature>
<dbReference type="InterPro" id="IPR046816">
    <property type="entry name" value="MmeI_Mtase"/>
</dbReference>
<keyword evidence="2 10" id="KW-0489">Methyltransferase</keyword>
<organism evidence="10 11">
    <name type="scientific">Microvirga aerilata</name>
    <dbReference type="NCBI Taxonomy" id="670292"/>
    <lineage>
        <taxon>Bacteria</taxon>
        <taxon>Pseudomonadati</taxon>
        <taxon>Pseudomonadota</taxon>
        <taxon>Alphaproteobacteria</taxon>
        <taxon>Hyphomicrobiales</taxon>
        <taxon>Methylobacteriaceae</taxon>
        <taxon>Microvirga</taxon>
    </lineage>
</organism>
<keyword evidence="3" id="KW-0808">Transferase</keyword>
<dbReference type="GO" id="GO:0032259">
    <property type="term" value="P:methylation"/>
    <property type="evidence" value="ECO:0007669"/>
    <property type="project" value="UniProtKB-KW"/>
</dbReference>
<evidence type="ECO:0000259" key="8">
    <source>
        <dbReference type="Pfam" id="PF20466"/>
    </source>
</evidence>
<dbReference type="PANTHER" id="PTHR33841:SF1">
    <property type="entry name" value="DNA METHYLTRANSFERASE A"/>
    <property type="match status" value="1"/>
</dbReference>
<evidence type="ECO:0000256" key="2">
    <source>
        <dbReference type="ARBA" id="ARBA00022603"/>
    </source>
</evidence>
<evidence type="ECO:0000256" key="3">
    <source>
        <dbReference type="ARBA" id="ARBA00022679"/>
    </source>
</evidence>
<dbReference type="InterPro" id="IPR050953">
    <property type="entry name" value="N4_N6_ade-DNA_methylase"/>
</dbReference>
<dbReference type="InterPro" id="IPR046819">
    <property type="entry name" value="MmeI_hel"/>
</dbReference>
<feature type="compositionally biased region" description="Basic and acidic residues" evidence="5">
    <location>
        <begin position="989"/>
        <end position="1012"/>
    </location>
</feature>
<evidence type="ECO:0000256" key="1">
    <source>
        <dbReference type="ARBA" id="ARBA00011900"/>
    </source>
</evidence>
<evidence type="ECO:0000313" key="11">
    <source>
        <dbReference type="Proteomes" id="UP000605848"/>
    </source>
</evidence>
<feature type="domain" description="MmeI-like target recognition" evidence="8">
    <location>
        <begin position="740"/>
        <end position="925"/>
    </location>
</feature>
<dbReference type="SUPFAM" id="SSF53335">
    <property type="entry name" value="S-adenosyl-L-methionine-dependent methyltransferases"/>
    <property type="match status" value="1"/>
</dbReference>
<feature type="domain" description="MmeI-like helicase spacer" evidence="7">
    <location>
        <begin position="242"/>
        <end position="315"/>
    </location>
</feature>
<evidence type="ECO:0000259" key="9">
    <source>
        <dbReference type="Pfam" id="PF20473"/>
    </source>
</evidence>
<sequence>MHPATHSDATIASFIARWTAREGGAERANYQMFLSELCDVIGVPRPEPSGQERELNDYVFERAVRPRDSDAATAPKRIDLYKKNAFILEAKQSRLPGKTKAIPGQLPMLADEPADLGRRNIARGWDVMMKNARQQAESYVFLLDADHPAPPFIIVCDVGHCLELYADFTGTGRAYSHFPDRNGFRIYMEDLRKDETRTLLECVWKEPHALDPSKEAARVTRDIAKRLAQVSKALEERGCNAEDVAHFLMRCLFTMFAEDVELLPPDSFKALLQKSVDDPAHFPHRLKALWQQMEKGDEFSHVVETRVRHFNGGLFKDTTVFDLGREEIGELLAAAKHTWTEVDPAIFGTLLEQALDKAERRKLGAHYTPRAYVQRLVEATVMEPLREDWQNALRKAEHAKETGDEKAAIATVRAFHRQLCATRVLDPACGTGNFLYVSLELMKKLEGEVLETLAQLGEPESMGLDRETVDPHGFLGLELNPRAAAIAELVVWIGYLQQHYRNRTGHPSEPILRAFQNINFGKRQGYDAVLTWDGYPVPQVVEKDGRRIETYPNARRPDWPEAEFIVGNPPFLGKGAAMRGPLGDGYVEALWKAHGWVDQSTDFVMYWWDKAAQLLIAKESNLRRFGLVTTNSITGVFNRRTIDRYLKAQSPISIVYAVPDHPWTKASADSASVRIAMTVAEIGSHDGKLQTVRSEIGVETDEPKISFTNLVGSIHADVTIGANVSAANSLMSNEGVACNGMMLAGQGFVIDRNAAEYLCLGSRSAHRIVKPFLNGGELVRHNRERYVIDAFGLTQDELMRDYPRIYHHLLTSVKPERDTNRRKAFRERWWIFGEPRRTFRPALNDLRQYIGTTETSKHRIFQFIDASCVPDHMIIAIASDDAFMLGVLSSRQHIVWATRAGGWLGVGNDPRYSKSRCFDPFPFPNPPESLKAEIRAVAEDLDAFRKARQAEHPKLTLTQMYNVLEKLKAMEAAYRPSDVIPGRSAAEGKGIHGAEPDRGSPSRALRAGDDRVVLPSGSFPERRAADRKRIDGTMGGDGSPSRPHGPPGMTPGAGLSLTPDEERIKDEGLILIMKELHERLDRLVFQAYGWPDDLTDEQILERLVALNAERAKEEAAGLVRWLRPDYQIPRFAKGGAAARTGELNLAENVVAIDRSLPDFPKDRLEDSLAVEHALLVAGRPMDAAALARGFKRGGKRIEPRVVQALTSLVRYGRITDLGDGRFAARLAA</sequence>
<feature type="compositionally biased region" description="Basic and acidic residues" evidence="5">
    <location>
        <begin position="1020"/>
        <end position="1031"/>
    </location>
</feature>
<dbReference type="RefSeq" id="WP_202062386.1">
    <property type="nucleotide sequence ID" value="NZ_JAEQMY010000030.1"/>
</dbReference>
<reference evidence="10" key="1">
    <citation type="submission" date="2021-01" db="EMBL/GenBank/DDBJ databases">
        <title>Microvirga sp.</title>
        <authorList>
            <person name="Kim M.K."/>
        </authorList>
    </citation>
    <scope>NUCLEOTIDE SEQUENCE</scope>
    <source>
        <strain evidence="10">5420S-16</strain>
    </source>
</reference>
<name>A0A937CXP3_9HYPH</name>
<comment type="catalytic activity">
    <reaction evidence="4">
        <text>a 2'-deoxyadenosine in DNA + S-adenosyl-L-methionine = an N(6)-methyl-2'-deoxyadenosine in DNA + S-adenosyl-L-homocysteine + H(+)</text>
        <dbReference type="Rhea" id="RHEA:15197"/>
        <dbReference type="Rhea" id="RHEA-COMP:12418"/>
        <dbReference type="Rhea" id="RHEA-COMP:12419"/>
        <dbReference type="ChEBI" id="CHEBI:15378"/>
        <dbReference type="ChEBI" id="CHEBI:57856"/>
        <dbReference type="ChEBI" id="CHEBI:59789"/>
        <dbReference type="ChEBI" id="CHEBI:90615"/>
        <dbReference type="ChEBI" id="CHEBI:90616"/>
        <dbReference type="EC" id="2.1.1.72"/>
    </reaction>
</comment>
<protein>
    <recommendedName>
        <fullName evidence="1">site-specific DNA-methyltransferase (adenine-specific)</fullName>
        <ecNumber evidence="1">2.1.1.72</ecNumber>
    </recommendedName>
</protein>
<gene>
    <name evidence="10" type="ORF">JKG68_18220</name>
</gene>
<feature type="region of interest" description="Disordered" evidence="5">
    <location>
        <begin position="980"/>
        <end position="1059"/>
    </location>
</feature>
<dbReference type="PRINTS" id="PR00507">
    <property type="entry name" value="N12N6MTFRASE"/>
</dbReference>
<dbReference type="Pfam" id="PF20466">
    <property type="entry name" value="MmeI_TRD"/>
    <property type="match status" value="1"/>
</dbReference>
<evidence type="ECO:0000256" key="4">
    <source>
        <dbReference type="ARBA" id="ARBA00047942"/>
    </source>
</evidence>
<evidence type="ECO:0000256" key="5">
    <source>
        <dbReference type="SAM" id="MobiDB-lite"/>
    </source>
</evidence>
<evidence type="ECO:0000259" key="7">
    <source>
        <dbReference type="Pfam" id="PF20465"/>
    </source>
</evidence>
<dbReference type="InterPro" id="IPR029063">
    <property type="entry name" value="SAM-dependent_MTases_sf"/>
</dbReference>
<dbReference type="EC" id="2.1.1.72" evidence="1"/>
<accession>A0A937CXP3</accession>